<dbReference type="OrthoDB" id="9815002at2"/>
<dbReference type="STRING" id="394264.SAMN04488040_3246"/>
<keyword evidence="3" id="KW-1185">Reference proteome</keyword>
<feature type="transmembrane region" description="Helical" evidence="1">
    <location>
        <begin position="343"/>
        <end position="368"/>
    </location>
</feature>
<feature type="transmembrane region" description="Helical" evidence="1">
    <location>
        <begin position="463"/>
        <end position="482"/>
    </location>
</feature>
<reference evidence="3" key="1">
    <citation type="submission" date="2016-10" db="EMBL/GenBank/DDBJ databases">
        <authorList>
            <person name="Varghese N."/>
            <person name="Submissions S."/>
        </authorList>
    </citation>
    <scope>NUCLEOTIDE SEQUENCE [LARGE SCALE GENOMIC DNA]</scope>
    <source>
        <strain evidence="3">DSM 23422</strain>
    </source>
</reference>
<feature type="transmembrane region" description="Helical" evidence="1">
    <location>
        <begin position="258"/>
        <end position="277"/>
    </location>
</feature>
<feature type="transmembrane region" description="Helical" evidence="1">
    <location>
        <begin position="120"/>
        <end position="137"/>
    </location>
</feature>
<dbReference type="AlphaFoldDB" id="A0A1I6VDE7"/>
<feature type="transmembrane region" description="Helical" evidence="1">
    <location>
        <begin position="229"/>
        <end position="246"/>
    </location>
</feature>
<evidence type="ECO:0000313" key="2">
    <source>
        <dbReference type="EMBL" id="SFT11640.1"/>
    </source>
</evidence>
<sequence>MTPNTPQILRLLSFTFHRGFFVLFFVSLSLFGVVYFEPKIIHSGFVEQLTVGGGILEDADKNRDIRFLWWMLSWQMASLIVIAALLRQSYGIWRGVFFSLLAVAGLLTVAQLVSLDSASFQTQILFGSLLASGGIAFTSDRENWSQLYGIGFLVAVSASVVAQEMAELSAVGVIAVALPATIFLMHVSGPDALRWAGSISALIMAGVSAASAPIRWVGLEGAHLSILDGLHALLAIVLIIEAVWVFRARREGGSFTGVLPRISTALAIVVLTGPAMIHPVIPLDDYHFGEKLLAAQAFYSGAGWFTEFFSPHGLSNATGGFAAWLLGDPTASGILVGERILLLYAWGTLVVLLLCRLGPLPALLFALVIPEIPHVIYLTLNLVLGLAIVSLRRPSVAGAGGVAVAVFGALFNGGLGAAAAIVIALSGVILHGRRGRWDFIAFCAGSIASGVVILVLFHEQLLGYLAFLTVSSAANLTIYGNGSFSVIEHHFDNFLYVFAPVLTLAVAAIVGSKQWRDSEALPFWLKSLLVIVPTTALAIIMNPYATGRLDFGDRGMITTVALMVFATVWLSSFFKRRNPPLVASLLSVLLIGIMANQRTSFERLSLPPVHLELRGEIAEDMPTLGWGAAHGAHLAMLRDVNGVVNAVLEPGETFLNLTNRNAFYFYFDRANPVPIASTYNAAPGDFQRQFTEASELSLPALAILAVNNIEHDGISLPLRSHHIFEFVETHYVPFVVNGNVYGIRTDLTERLTGQGNREAPVLGDAQTFRTGSYTDANWHNGVAVGENAAVWSFAVQPSMTGLLEAGDRLAFSDGVNREVTRVEGASIRVAPPLPAHFTDDPTPPIFTVQNRTFPAELIWANVLHQQYLWRIPSSWGRSVLNLSDQIGGLQQLTDPAFYGTVAEPGTTDVFRVTNSDPMWIYAPPEPLIPSEGSDILSLDAECVGSDVHPIVSVYWRSPDTPFSERNMVNFEASNRKNLVPLDTTLRWRSLPAIAEIRIDIANPSACALVSLGNVAMLERL</sequence>
<feature type="transmembrane region" description="Helical" evidence="1">
    <location>
        <begin position="494"/>
        <end position="511"/>
    </location>
</feature>
<dbReference type="RefSeq" id="WP_093917426.1">
    <property type="nucleotide sequence ID" value="NZ_FPAJ01000006.1"/>
</dbReference>
<dbReference type="EMBL" id="FPAJ01000006">
    <property type="protein sequence ID" value="SFT11640.1"/>
    <property type="molecule type" value="Genomic_DNA"/>
</dbReference>
<feature type="transmembrane region" description="Helical" evidence="1">
    <location>
        <begin position="523"/>
        <end position="544"/>
    </location>
</feature>
<feature type="transmembrane region" description="Helical" evidence="1">
    <location>
        <begin position="375"/>
        <end position="391"/>
    </location>
</feature>
<organism evidence="2 3">
    <name type="scientific">Sulfitobacter marinus</name>
    <dbReference type="NCBI Taxonomy" id="394264"/>
    <lineage>
        <taxon>Bacteria</taxon>
        <taxon>Pseudomonadati</taxon>
        <taxon>Pseudomonadota</taxon>
        <taxon>Alphaproteobacteria</taxon>
        <taxon>Rhodobacterales</taxon>
        <taxon>Roseobacteraceae</taxon>
        <taxon>Sulfitobacter</taxon>
    </lineage>
</organism>
<feature type="transmembrane region" description="Helical" evidence="1">
    <location>
        <begin position="20"/>
        <end position="36"/>
    </location>
</feature>
<gene>
    <name evidence="2" type="ORF">SAMN04488040_3246</name>
</gene>
<keyword evidence="1" id="KW-0812">Transmembrane</keyword>
<evidence type="ECO:0000256" key="1">
    <source>
        <dbReference type="SAM" id="Phobius"/>
    </source>
</evidence>
<keyword evidence="1" id="KW-1133">Transmembrane helix</keyword>
<name>A0A1I6VDE7_9RHOB</name>
<evidence type="ECO:0000313" key="3">
    <source>
        <dbReference type="Proteomes" id="UP000199239"/>
    </source>
</evidence>
<feature type="transmembrane region" description="Helical" evidence="1">
    <location>
        <begin position="168"/>
        <end position="187"/>
    </location>
</feature>
<proteinExistence type="predicted"/>
<feature type="transmembrane region" description="Helical" evidence="1">
    <location>
        <begin position="67"/>
        <end position="86"/>
    </location>
</feature>
<feature type="transmembrane region" description="Helical" evidence="1">
    <location>
        <begin position="437"/>
        <end position="457"/>
    </location>
</feature>
<feature type="transmembrane region" description="Helical" evidence="1">
    <location>
        <begin position="144"/>
        <end position="162"/>
    </location>
</feature>
<accession>A0A1I6VDE7</accession>
<feature type="transmembrane region" description="Helical" evidence="1">
    <location>
        <begin position="199"/>
        <end position="217"/>
    </location>
</feature>
<protein>
    <submittedName>
        <fullName evidence="2">Uncharacterized protein</fullName>
    </submittedName>
</protein>
<feature type="transmembrane region" description="Helical" evidence="1">
    <location>
        <begin position="93"/>
        <end position="114"/>
    </location>
</feature>
<feature type="transmembrane region" description="Helical" evidence="1">
    <location>
        <begin position="556"/>
        <end position="574"/>
    </location>
</feature>
<feature type="transmembrane region" description="Helical" evidence="1">
    <location>
        <begin position="403"/>
        <end position="430"/>
    </location>
</feature>
<dbReference type="Proteomes" id="UP000199239">
    <property type="component" value="Unassembled WGS sequence"/>
</dbReference>
<keyword evidence="1" id="KW-0472">Membrane</keyword>
<feature type="transmembrane region" description="Helical" evidence="1">
    <location>
        <begin position="580"/>
        <end position="596"/>
    </location>
</feature>